<dbReference type="RefSeq" id="WP_153437833.1">
    <property type="nucleotide sequence ID" value="NZ_JACIGA010000008.1"/>
</dbReference>
<keyword evidence="3" id="KW-1185">Reference proteome</keyword>
<name>A0A6N7LAN9_SINTE</name>
<evidence type="ECO:0000256" key="1">
    <source>
        <dbReference type="SAM" id="MobiDB-lite"/>
    </source>
</evidence>
<sequence>MTRYTITVINLSDHNTDPEAVIGYDRRLQTFFLQAFPDAEGEDLALWIGTQYCAFETLTSLRSAARRKHRVPKLQPPIGSDIPCLTSNPPPTKRLSWHARRRDELVVRPHQDQPCYHGKPGKRLPPHWTDRPWLRL</sequence>
<evidence type="ECO:0000313" key="3">
    <source>
        <dbReference type="Proteomes" id="UP000439983"/>
    </source>
</evidence>
<evidence type="ECO:0000313" key="2">
    <source>
        <dbReference type="EMBL" id="MQX14666.1"/>
    </source>
</evidence>
<organism evidence="2 3">
    <name type="scientific">Sinorhizobium terangae</name>
    <dbReference type="NCBI Taxonomy" id="110322"/>
    <lineage>
        <taxon>Bacteria</taxon>
        <taxon>Pseudomonadati</taxon>
        <taxon>Pseudomonadota</taxon>
        <taxon>Alphaproteobacteria</taxon>
        <taxon>Hyphomicrobiales</taxon>
        <taxon>Rhizobiaceae</taxon>
        <taxon>Sinorhizobium/Ensifer group</taxon>
        <taxon>Sinorhizobium</taxon>
    </lineage>
</organism>
<dbReference type="OrthoDB" id="3698953at2"/>
<protein>
    <submittedName>
        <fullName evidence="2">Uncharacterized protein</fullName>
    </submittedName>
</protein>
<accession>A0A6N7LAN9</accession>
<reference evidence="2 3" key="1">
    <citation type="journal article" date="2013" name="Genome Biol.">
        <title>Comparative genomics of the core and accessory genomes of 48 Sinorhizobium strains comprising five genospecies.</title>
        <authorList>
            <person name="Sugawara M."/>
            <person name="Epstein B."/>
            <person name="Badgley B.D."/>
            <person name="Unno T."/>
            <person name="Xu L."/>
            <person name="Reese J."/>
            <person name="Gyaneshwar P."/>
            <person name="Denny R."/>
            <person name="Mudge J."/>
            <person name="Bharti A.K."/>
            <person name="Farmer A.D."/>
            <person name="May G.D."/>
            <person name="Woodward J.E."/>
            <person name="Medigue C."/>
            <person name="Vallenet D."/>
            <person name="Lajus A."/>
            <person name="Rouy Z."/>
            <person name="Martinez-Vaz B."/>
            <person name="Tiffin P."/>
            <person name="Young N.D."/>
            <person name="Sadowsky M.J."/>
        </authorList>
    </citation>
    <scope>NUCLEOTIDE SEQUENCE [LARGE SCALE GENOMIC DNA]</scope>
    <source>
        <strain evidence="2 3">USDA4894</strain>
    </source>
</reference>
<dbReference type="EMBL" id="WITC01000033">
    <property type="protein sequence ID" value="MQX14666.1"/>
    <property type="molecule type" value="Genomic_DNA"/>
</dbReference>
<comment type="caution">
    <text evidence="2">The sequence shown here is derived from an EMBL/GenBank/DDBJ whole genome shotgun (WGS) entry which is preliminary data.</text>
</comment>
<proteinExistence type="predicted"/>
<dbReference type="Proteomes" id="UP000439983">
    <property type="component" value="Unassembled WGS sequence"/>
</dbReference>
<feature type="region of interest" description="Disordered" evidence="1">
    <location>
        <begin position="71"/>
        <end position="96"/>
    </location>
</feature>
<dbReference type="AlphaFoldDB" id="A0A6N7LAN9"/>
<gene>
    <name evidence="2" type="ORF">GHK62_07815</name>
</gene>